<dbReference type="Pfam" id="PF00226">
    <property type="entry name" value="DnaJ"/>
    <property type="match status" value="1"/>
</dbReference>
<evidence type="ECO:0000256" key="1">
    <source>
        <dbReference type="SAM" id="MobiDB-lite"/>
    </source>
</evidence>
<dbReference type="InterPro" id="IPR056453">
    <property type="entry name" value="HTH_DNAJC9"/>
</dbReference>
<dbReference type="SUPFAM" id="SSF46565">
    <property type="entry name" value="Chaperone J-domain"/>
    <property type="match status" value="1"/>
</dbReference>
<dbReference type="AlphaFoldDB" id="A0A4S9VVU2"/>
<gene>
    <name evidence="3" type="ORF">D6C94_05087</name>
</gene>
<dbReference type="SMART" id="SM00271">
    <property type="entry name" value="DnaJ"/>
    <property type="match status" value="1"/>
</dbReference>
<dbReference type="PANTHER" id="PTHR44144:SF1">
    <property type="entry name" value="DNAJ HOMOLOG SUBFAMILY C MEMBER 9"/>
    <property type="match status" value="1"/>
</dbReference>
<protein>
    <submittedName>
        <fullName evidence="3">DnaJ-domain-containing protein</fullName>
    </submittedName>
</protein>
<reference evidence="3 4" key="1">
    <citation type="submission" date="2018-10" db="EMBL/GenBank/DDBJ databases">
        <title>Fifty Aureobasidium pullulans genomes reveal a recombining polyextremotolerant generalist.</title>
        <authorList>
            <person name="Gostincar C."/>
            <person name="Turk M."/>
            <person name="Zajc J."/>
            <person name="Gunde-Cimerman N."/>
        </authorList>
    </citation>
    <scope>NUCLEOTIDE SEQUENCE [LARGE SCALE GENOMIC DNA]</scope>
    <source>
        <strain evidence="3 4">EXF-4256</strain>
    </source>
</reference>
<dbReference type="GO" id="GO:0031072">
    <property type="term" value="F:heat shock protein binding"/>
    <property type="evidence" value="ECO:0007669"/>
    <property type="project" value="TreeGrafter"/>
</dbReference>
<dbReference type="GO" id="GO:0005737">
    <property type="term" value="C:cytoplasm"/>
    <property type="evidence" value="ECO:0007669"/>
    <property type="project" value="TreeGrafter"/>
</dbReference>
<dbReference type="PANTHER" id="PTHR44144">
    <property type="entry name" value="DNAJ HOMOLOG SUBFAMILY C MEMBER 9"/>
    <property type="match status" value="1"/>
</dbReference>
<accession>A0A4S9VVU2</accession>
<dbReference type="Proteomes" id="UP000305064">
    <property type="component" value="Unassembled WGS sequence"/>
</dbReference>
<dbReference type="PROSITE" id="PS00636">
    <property type="entry name" value="DNAJ_1"/>
    <property type="match status" value="1"/>
</dbReference>
<dbReference type="GO" id="GO:0005634">
    <property type="term" value="C:nucleus"/>
    <property type="evidence" value="ECO:0007669"/>
    <property type="project" value="TreeGrafter"/>
</dbReference>
<feature type="compositionally biased region" description="Basic residues" evidence="1">
    <location>
        <begin position="307"/>
        <end position="316"/>
    </location>
</feature>
<organism evidence="3 4">
    <name type="scientific">Aureobasidium pullulans</name>
    <name type="common">Black yeast</name>
    <name type="synonym">Pullularia pullulans</name>
    <dbReference type="NCBI Taxonomy" id="5580"/>
    <lineage>
        <taxon>Eukaryota</taxon>
        <taxon>Fungi</taxon>
        <taxon>Dikarya</taxon>
        <taxon>Ascomycota</taxon>
        <taxon>Pezizomycotina</taxon>
        <taxon>Dothideomycetes</taxon>
        <taxon>Dothideomycetidae</taxon>
        <taxon>Dothideales</taxon>
        <taxon>Saccotheciaceae</taxon>
        <taxon>Aureobasidium</taxon>
    </lineage>
</organism>
<proteinExistence type="predicted"/>
<dbReference type="InterPro" id="IPR001623">
    <property type="entry name" value="DnaJ_domain"/>
</dbReference>
<dbReference type="CDD" id="cd06257">
    <property type="entry name" value="DnaJ"/>
    <property type="match status" value="1"/>
</dbReference>
<feature type="region of interest" description="Disordered" evidence="1">
    <location>
        <begin position="217"/>
        <end position="316"/>
    </location>
</feature>
<dbReference type="Gene3D" id="1.10.287.110">
    <property type="entry name" value="DnaJ domain"/>
    <property type="match status" value="1"/>
</dbReference>
<evidence type="ECO:0000259" key="2">
    <source>
        <dbReference type="PROSITE" id="PS50076"/>
    </source>
</evidence>
<dbReference type="InterPro" id="IPR052594">
    <property type="entry name" value="J_domain-containing_protein"/>
</dbReference>
<dbReference type="InterPro" id="IPR036869">
    <property type="entry name" value="J_dom_sf"/>
</dbReference>
<comment type="caution">
    <text evidence="3">The sequence shown here is derived from an EMBL/GenBank/DDBJ whole genome shotgun (WGS) entry which is preliminary data.</text>
</comment>
<dbReference type="Pfam" id="PF23302">
    <property type="entry name" value="HTH_DNAJC9"/>
    <property type="match status" value="1"/>
</dbReference>
<name>A0A4S9VVU2_AURPU</name>
<evidence type="ECO:0000313" key="4">
    <source>
        <dbReference type="Proteomes" id="UP000305064"/>
    </source>
</evidence>
<dbReference type="PROSITE" id="PS50076">
    <property type="entry name" value="DNAJ_2"/>
    <property type="match status" value="1"/>
</dbReference>
<dbReference type="EMBL" id="QZBJ01000030">
    <property type="protein sequence ID" value="THY74212.1"/>
    <property type="molecule type" value="Genomic_DNA"/>
</dbReference>
<dbReference type="InterPro" id="IPR018253">
    <property type="entry name" value="DnaJ_domain_CS"/>
</dbReference>
<evidence type="ECO:0000313" key="3">
    <source>
        <dbReference type="EMBL" id="THY74212.1"/>
    </source>
</evidence>
<dbReference type="PRINTS" id="PR00625">
    <property type="entry name" value="JDOMAIN"/>
</dbReference>
<feature type="domain" description="J" evidence="2">
    <location>
        <begin position="17"/>
        <end position="104"/>
    </location>
</feature>
<sequence length="316" mass="35528">MATNIDDLELDEPPTVEPYEVLGVQTTATQDQIKSAYRKAALKWHPGNTPLPSAHLYLPPANYFKQDKAAPSDKELAHTKFQEIALAYAVLSDERRRTRYDNTGRTDESLDIDDDIFNWSDFYRAQFANAVTEDTITSFTQEYKGSDEEKEALLAAYTKYKGDMGKVYQQIMVSNPAVDEERFRGIINEAIEKEDVGAHVKFTQESQKSIDRRIAAAKEEHEEADEHAKKLGLDKKGNKGKGKAKAGQGEGDLSSLAAMIQQRNKGRSEDFLDNLAEKYGAAPKKKGKKRAKEVDDEPPEEAFEKMGKRKSKRSKA</sequence>
<feature type="compositionally biased region" description="Basic and acidic residues" evidence="1">
    <location>
        <begin position="217"/>
        <end position="237"/>
    </location>
</feature>